<dbReference type="RefSeq" id="YP_010098718.1">
    <property type="nucleotide sequence ID" value="NC_055769.1"/>
</dbReference>
<keyword evidence="3" id="KW-1185">Reference proteome</keyword>
<sequence>MSWDLVFQIGLLILIADLSVLLLAGVVKAFRR</sequence>
<organism evidence="2 3">
    <name type="scientific">Gordonia phage Turuncu</name>
    <dbReference type="NCBI Taxonomy" id="2315610"/>
    <lineage>
        <taxon>Viruses</taxon>
        <taxon>Duplodnaviria</taxon>
        <taxon>Heunggongvirae</taxon>
        <taxon>Uroviricota</taxon>
        <taxon>Caudoviricetes</taxon>
        <taxon>Zierdtviridae</taxon>
        <taxon>Emilbogenvirinae</taxon>
        <taxon>Gruunavirus</taxon>
        <taxon>Gruunavirus turuncu</taxon>
    </lineage>
</organism>
<evidence type="ECO:0000313" key="3">
    <source>
        <dbReference type="Proteomes" id="UP000282192"/>
    </source>
</evidence>
<protein>
    <submittedName>
        <fullName evidence="2">Uncharacterized protein</fullName>
    </submittedName>
</protein>
<keyword evidence="1" id="KW-0472">Membrane</keyword>
<dbReference type="EMBL" id="MH744424">
    <property type="protein sequence ID" value="AYD82106.1"/>
    <property type="molecule type" value="Genomic_DNA"/>
</dbReference>
<accession>A0A386KCW7</accession>
<proteinExistence type="predicted"/>
<keyword evidence="1" id="KW-1133">Transmembrane helix</keyword>
<reference evidence="2 3" key="1">
    <citation type="submission" date="2018-08" db="EMBL/GenBank/DDBJ databases">
        <authorList>
            <person name="Deleon-Fernandez R.L."/>
            <person name="Jaramillo-Canas A.J."/>
            <person name="Reyes-Pena L.A."/>
            <person name="Colon-Santos M."/>
            <person name="Contreras-Santini J."/>
            <person name="Cruz-Pauneto O.A."/>
            <person name="Deanca-Maldonado G."/>
            <person name="Fernandez-Martinez M."/>
            <person name="Vazquez E."/>
            <person name="Rubin M.R."/>
            <person name="Garlena R.A."/>
            <person name="Russell D.A."/>
            <person name="Pope W.H."/>
            <person name="Jacobs-Sera D."/>
            <person name="Hatfull G.F."/>
        </authorList>
    </citation>
    <scope>NUCLEOTIDE SEQUENCE [LARGE SCALE GENOMIC DNA]</scope>
</reference>
<dbReference type="KEGG" id="vg:65116393"/>
<name>A0A386KCW7_9CAUD</name>
<feature type="transmembrane region" description="Helical" evidence="1">
    <location>
        <begin position="6"/>
        <end position="27"/>
    </location>
</feature>
<evidence type="ECO:0000313" key="2">
    <source>
        <dbReference type="EMBL" id="AYD82106.1"/>
    </source>
</evidence>
<gene>
    <name evidence="2" type="primary">18</name>
    <name evidence="2" type="ORF">SEA_TURUNCU_18</name>
</gene>
<evidence type="ECO:0000256" key="1">
    <source>
        <dbReference type="SAM" id="Phobius"/>
    </source>
</evidence>
<dbReference type="GeneID" id="65116393"/>
<keyword evidence="1" id="KW-0812">Transmembrane</keyword>
<dbReference type="Proteomes" id="UP000282192">
    <property type="component" value="Segment"/>
</dbReference>